<gene>
    <name evidence="2" type="ORF">RBSH_05142</name>
</gene>
<comment type="caution">
    <text evidence="2">The sequence shown here is derived from an EMBL/GenBank/DDBJ whole genome shotgun (WGS) entry which is preliminary data.</text>
</comment>
<sequence>MMGMIAMDMNRNRYFMIGVLLILLGVQFRMVDSFVLNEPTTRAMAKMSKKSNVVAQDSFSNFLMQVHPKPTKRVHPPRWLGLAMIAVGTVVSLHAIAMPRE</sequence>
<dbReference type="PATRIC" id="fig|993517.3.peg.5569"/>
<accession>K5C923</accession>
<name>K5C923_RHOBT</name>
<evidence type="ECO:0000256" key="1">
    <source>
        <dbReference type="SAM" id="Phobius"/>
    </source>
</evidence>
<dbReference type="AlphaFoldDB" id="K5C923"/>
<proteinExistence type="predicted"/>
<feature type="transmembrane region" description="Helical" evidence="1">
    <location>
        <begin position="79"/>
        <end position="97"/>
    </location>
</feature>
<keyword evidence="1" id="KW-1133">Transmembrane helix</keyword>
<organism evidence="2 3">
    <name type="scientific">Rhodopirellula baltica SH28</name>
    <dbReference type="NCBI Taxonomy" id="993517"/>
    <lineage>
        <taxon>Bacteria</taxon>
        <taxon>Pseudomonadati</taxon>
        <taxon>Planctomycetota</taxon>
        <taxon>Planctomycetia</taxon>
        <taxon>Pirellulales</taxon>
        <taxon>Pirellulaceae</taxon>
        <taxon>Rhodopirellula</taxon>
    </lineage>
</organism>
<reference evidence="2 3" key="1">
    <citation type="journal article" date="2013" name="Mar. Genomics">
        <title>Expression of sulfatases in Rhodopirellula baltica and the diversity of sulfatases in the genus Rhodopirellula.</title>
        <authorList>
            <person name="Wegner C.E."/>
            <person name="Richter-Heitmann T."/>
            <person name="Klindworth A."/>
            <person name="Klockow C."/>
            <person name="Richter M."/>
            <person name="Achstetter T."/>
            <person name="Glockner F.O."/>
            <person name="Harder J."/>
        </authorList>
    </citation>
    <scope>NUCLEOTIDE SEQUENCE [LARGE SCALE GENOMIC DNA]</scope>
    <source>
        <strain evidence="2 3">SH28</strain>
    </source>
</reference>
<evidence type="ECO:0000313" key="2">
    <source>
        <dbReference type="EMBL" id="EKJ99579.1"/>
    </source>
</evidence>
<dbReference type="Proteomes" id="UP000007993">
    <property type="component" value="Unassembled WGS sequence"/>
</dbReference>
<protein>
    <submittedName>
        <fullName evidence="2">Uncharacterized protein</fullName>
    </submittedName>
</protein>
<keyword evidence="1" id="KW-0472">Membrane</keyword>
<keyword evidence="1" id="KW-0812">Transmembrane</keyword>
<evidence type="ECO:0000313" key="3">
    <source>
        <dbReference type="Proteomes" id="UP000007993"/>
    </source>
</evidence>
<dbReference type="EMBL" id="AMCW01000142">
    <property type="protein sequence ID" value="EKJ99579.1"/>
    <property type="molecule type" value="Genomic_DNA"/>
</dbReference>